<comment type="caution">
    <text evidence="1">The sequence shown here is derived from an EMBL/GenBank/DDBJ whole genome shotgun (WGS) entry which is preliminary data.</text>
</comment>
<proteinExistence type="predicted"/>
<accession>A0A2D0AIB4</accession>
<dbReference type="AlphaFoldDB" id="A0A2D0AIB4"/>
<gene>
    <name evidence="1" type="ORF">BWK59_14260</name>
</gene>
<dbReference type="EMBL" id="MTCZ01000274">
    <property type="protein sequence ID" value="OWP82742.1"/>
    <property type="molecule type" value="Genomic_DNA"/>
</dbReference>
<organism evidence="1 2">
    <name type="scientific">Flavobacterium davisii</name>
    <dbReference type="NCBI Taxonomy" id="2906077"/>
    <lineage>
        <taxon>Bacteria</taxon>
        <taxon>Pseudomonadati</taxon>
        <taxon>Bacteroidota</taxon>
        <taxon>Flavobacteriia</taxon>
        <taxon>Flavobacteriales</taxon>
        <taxon>Flavobacteriaceae</taxon>
        <taxon>Flavobacterium</taxon>
    </lineage>
</organism>
<protein>
    <submittedName>
        <fullName evidence="1">Uncharacterized protein</fullName>
    </submittedName>
</protein>
<name>A0A2D0AIB4_9FLAO</name>
<dbReference type="RefSeq" id="WP_088394936.1">
    <property type="nucleotide sequence ID" value="NZ_MTCZ01000274.1"/>
</dbReference>
<dbReference type="Proteomes" id="UP000197768">
    <property type="component" value="Unassembled WGS sequence"/>
</dbReference>
<sequence>MCKLILGRDTRKKSKNTLQINYGPNANRNYVSTHTVGILNRIAKEANVNSLTITSTLRSPEDQVRAMYNNLQRQGVKRQKQLYGSAGDQVIDLYAKAKLKGLSADEIKAKMLEKIMGIGPSKVSKHCGDPNVLNVIDIAPSTIVNKRSFINAVSGSQEVSKFLQPPTDPAYHLEIPQQ</sequence>
<evidence type="ECO:0000313" key="1">
    <source>
        <dbReference type="EMBL" id="OWP82742.1"/>
    </source>
</evidence>
<evidence type="ECO:0000313" key="2">
    <source>
        <dbReference type="Proteomes" id="UP000197768"/>
    </source>
</evidence>
<reference evidence="1 2" key="1">
    <citation type="journal article" date="2017" name="Infect. Genet. Evol.">
        <title>Comparative genome analysis of fish pathogen Flavobacterium columnare reveals extensive sequence diversity within the species.</title>
        <authorList>
            <person name="Kayansamruaj P."/>
            <person name="Dong H.T."/>
            <person name="Hirono I."/>
            <person name="Kondo H."/>
            <person name="Senapin S."/>
            <person name="Rodkhum C."/>
        </authorList>
    </citation>
    <scope>NUCLEOTIDE SEQUENCE [LARGE SCALE GENOMIC DNA]</scope>
    <source>
        <strain evidence="1 2">1215</strain>
    </source>
</reference>